<feature type="transmembrane region" description="Helical" evidence="9">
    <location>
        <begin position="225"/>
        <end position="244"/>
    </location>
</feature>
<comment type="subcellular location">
    <subcellularLocation>
        <location evidence="1">Membrane</location>
        <topology evidence="1">Multi-pass membrane protein</topology>
    </subcellularLocation>
</comment>
<sequence length="260" mass="29366">MHHTRNCVFIYRDFYTIGLIMANVLHSIQSRLKSRKVLGVGEGADGKIPRSKISQLLGCNHLEPWSLQSEDYPVGLRLFQWIMCLAFLLVGSMNLFFPDNFYGVFACSLAPHESTATVSHLASNIRTSYMDLMTSSDELRHDAEKLEKQLQRLEDSTRLSILPVRMYGAAVFTLALLFLVTTLRDIHDRRSVRLTLFLQALFLTVEVIVSVTSGLHLFSGTARSKVVWATLSRGVAGGIAFFYYGRTSGRPRENGQKWQD</sequence>
<evidence type="ECO:0000256" key="5">
    <source>
        <dbReference type="ARBA" id="ARBA00022989"/>
    </source>
</evidence>
<dbReference type="Proteomes" id="UP000008144">
    <property type="component" value="Chromosome 6"/>
</dbReference>
<evidence type="ECO:0000313" key="10">
    <source>
        <dbReference type="Ensembl" id="ENSCINP00000009180.3"/>
    </source>
</evidence>
<organism evidence="10 11">
    <name type="scientific">Ciona intestinalis</name>
    <name type="common">Transparent sea squirt</name>
    <name type="synonym">Ascidia intestinalis</name>
    <dbReference type="NCBI Taxonomy" id="7719"/>
    <lineage>
        <taxon>Eukaryota</taxon>
        <taxon>Metazoa</taxon>
        <taxon>Chordata</taxon>
        <taxon>Tunicata</taxon>
        <taxon>Ascidiacea</taxon>
        <taxon>Phlebobranchia</taxon>
        <taxon>Cionidae</taxon>
        <taxon>Ciona</taxon>
    </lineage>
</organism>
<reference evidence="10" key="3">
    <citation type="submission" date="2025-08" db="UniProtKB">
        <authorList>
            <consortium name="Ensembl"/>
        </authorList>
    </citation>
    <scope>IDENTIFICATION</scope>
</reference>
<keyword evidence="3" id="KW-0597">Phosphoprotein</keyword>
<reference evidence="10" key="2">
    <citation type="journal article" date="2008" name="Genome Biol.">
        <title>Improved genome assembly and evidence-based global gene model set for the chordate Ciona intestinalis: new insight into intron and operon populations.</title>
        <authorList>
            <person name="Satou Y."/>
            <person name="Mineta K."/>
            <person name="Ogasawara M."/>
            <person name="Sasakura Y."/>
            <person name="Shoguchi E."/>
            <person name="Ueno K."/>
            <person name="Yamada L."/>
            <person name="Matsumoto J."/>
            <person name="Wasserscheid J."/>
            <person name="Dewar K."/>
            <person name="Wiley G.B."/>
            <person name="Macmil S.L."/>
            <person name="Roe B.A."/>
            <person name="Zeller R.W."/>
            <person name="Hastings K.E."/>
            <person name="Lemaire P."/>
            <person name="Lindquist E."/>
            <person name="Endo T."/>
            <person name="Hotta K."/>
            <person name="Inaba K."/>
        </authorList>
    </citation>
    <scope>NUCLEOTIDE SEQUENCE [LARGE SCALE GENOMIC DNA]</scope>
    <source>
        <strain evidence="10">wild type</strain>
    </source>
</reference>
<dbReference type="InParanoid" id="F6XE89"/>
<dbReference type="GO" id="GO:0016020">
    <property type="term" value="C:membrane"/>
    <property type="evidence" value="ECO:0007669"/>
    <property type="project" value="UniProtKB-SubCell"/>
</dbReference>
<feature type="transmembrane region" description="Helical" evidence="9">
    <location>
        <begin position="78"/>
        <end position="97"/>
    </location>
</feature>
<proteinExistence type="predicted"/>
<accession>A0A1W2WPK8</accession>
<reference evidence="11" key="1">
    <citation type="journal article" date="2002" name="Science">
        <title>The draft genome of Ciona intestinalis: insights into chordate and vertebrate origins.</title>
        <authorList>
            <person name="Dehal P."/>
            <person name="Satou Y."/>
            <person name="Campbell R.K."/>
            <person name="Chapman J."/>
            <person name="Degnan B."/>
            <person name="De Tomaso A."/>
            <person name="Davidson B."/>
            <person name="Di Gregorio A."/>
            <person name="Gelpke M."/>
            <person name="Goodstein D.M."/>
            <person name="Harafuji N."/>
            <person name="Hastings K.E."/>
            <person name="Ho I."/>
            <person name="Hotta K."/>
            <person name="Huang W."/>
            <person name="Kawashima T."/>
            <person name="Lemaire P."/>
            <person name="Martinez D."/>
            <person name="Meinertzhagen I.A."/>
            <person name="Necula S."/>
            <person name="Nonaka M."/>
            <person name="Putnam N."/>
            <person name="Rash S."/>
            <person name="Saiga H."/>
            <person name="Satake M."/>
            <person name="Terry A."/>
            <person name="Yamada L."/>
            <person name="Wang H.G."/>
            <person name="Awazu S."/>
            <person name="Azumi K."/>
            <person name="Boore J."/>
            <person name="Branno M."/>
            <person name="Chin-Bow S."/>
            <person name="DeSantis R."/>
            <person name="Doyle S."/>
            <person name="Francino P."/>
            <person name="Keys D.N."/>
            <person name="Haga S."/>
            <person name="Hayashi H."/>
            <person name="Hino K."/>
            <person name="Imai K.S."/>
            <person name="Inaba K."/>
            <person name="Kano S."/>
            <person name="Kobayashi K."/>
            <person name="Kobayashi M."/>
            <person name="Lee B.I."/>
            <person name="Makabe K.W."/>
            <person name="Manohar C."/>
            <person name="Matassi G."/>
            <person name="Medina M."/>
            <person name="Mochizuki Y."/>
            <person name="Mount S."/>
            <person name="Morishita T."/>
            <person name="Miura S."/>
            <person name="Nakayama A."/>
            <person name="Nishizaka S."/>
            <person name="Nomoto H."/>
            <person name="Ohta F."/>
            <person name="Oishi K."/>
            <person name="Rigoutsos I."/>
            <person name="Sano M."/>
            <person name="Sasaki A."/>
            <person name="Sasakura Y."/>
            <person name="Shoguchi E."/>
            <person name="Shin-i T."/>
            <person name="Spagnuolo A."/>
            <person name="Stainier D."/>
            <person name="Suzuki M.M."/>
            <person name="Tassy O."/>
            <person name="Takatori N."/>
            <person name="Tokuoka M."/>
            <person name="Yagi K."/>
            <person name="Yoshizaki F."/>
            <person name="Wada S."/>
            <person name="Zhang C."/>
            <person name="Hyatt P.D."/>
            <person name="Larimer F."/>
            <person name="Detter C."/>
            <person name="Doggett N."/>
            <person name="Glavina T."/>
            <person name="Hawkins T."/>
            <person name="Richardson P."/>
            <person name="Lucas S."/>
            <person name="Kohara Y."/>
            <person name="Levine M."/>
            <person name="Satoh N."/>
            <person name="Rokhsar D.S."/>
        </authorList>
    </citation>
    <scope>NUCLEOTIDE SEQUENCE [LARGE SCALE GENOMIC DNA]</scope>
</reference>
<keyword evidence="5 9" id="KW-1133">Transmembrane helix</keyword>
<evidence type="ECO:0000256" key="4">
    <source>
        <dbReference type="ARBA" id="ARBA00022692"/>
    </source>
</evidence>
<dbReference type="InterPro" id="IPR028266">
    <property type="entry name" value="TP53I11"/>
</dbReference>
<dbReference type="Pfam" id="PF14936">
    <property type="entry name" value="p53-inducible11"/>
    <property type="match status" value="1"/>
</dbReference>
<dbReference type="EMBL" id="EAAA01002293">
    <property type="status" value="NOT_ANNOTATED_CDS"/>
    <property type="molecule type" value="Genomic_DNA"/>
</dbReference>
<keyword evidence="11" id="KW-1185">Reference proteome</keyword>
<dbReference type="PANTHER" id="PTHR31584:SF1">
    <property type="entry name" value="TUMOR PROTEIN P53-INDUCIBLE PROTEIN 11"/>
    <property type="match status" value="1"/>
</dbReference>
<protein>
    <recommendedName>
        <fullName evidence="2">Tumor protein p53-inducible protein 11</fullName>
    </recommendedName>
    <alternativeName>
        <fullName evidence="7">p53-induced gene 11 protein</fullName>
    </alternativeName>
</protein>
<dbReference type="HOGENOM" id="CLU_1069419_0_0_1"/>
<reference evidence="10" key="4">
    <citation type="submission" date="2025-09" db="UniProtKB">
        <authorList>
            <consortium name="Ensembl"/>
        </authorList>
    </citation>
    <scope>IDENTIFICATION</scope>
</reference>
<keyword evidence="6 9" id="KW-0472">Membrane</keyword>
<feature type="transmembrane region" description="Helical" evidence="9">
    <location>
        <begin position="195"/>
        <end position="219"/>
    </location>
</feature>
<keyword evidence="4 9" id="KW-0812">Transmembrane</keyword>
<evidence type="ECO:0000256" key="9">
    <source>
        <dbReference type="SAM" id="Phobius"/>
    </source>
</evidence>
<keyword evidence="8" id="KW-0175">Coiled coil</keyword>
<feature type="coiled-coil region" evidence="8">
    <location>
        <begin position="129"/>
        <end position="156"/>
    </location>
</feature>
<accession>F6XE89</accession>
<evidence type="ECO:0000313" key="11">
    <source>
        <dbReference type="Proteomes" id="UP000008144"/>
    </source>
</evidence>
<dbReference type="AlphaFoldDB" id="F6XE89"/>
<dbReference type="PANTHER" id="PTHR31584">
    <property type="entry name" value="TUMOR PROTEIN P53-INDUCIBLE PROTEIN 11"/>
    <property type="match status" value="1"/>
</dbReference>
<evidence type="ECO:0000256" key="8">
    <source>
        <dbReference type="SAM" id="Coils"/>
    </source>
</evidence>
<evidence type="ECO:0000256" key="2">
    <source>
        <dbReference type="ARBA" id="ARBA00019449"/>
    </source>
</evidence>
<evidence type="ECO:0000256" key="1">
    <source>
        <dbReference type="ARBA" id="ARBA00004141"/>
    </source>
</evidence>
<evidence type="ECO:0000256" key="7">
    <source>
        <dbReference type="ARBA" id="ARBA00032100"/>
    </source>
</evidence>
<evidence type="ECO:0000256" key="6">
    <source>
        <dbReference type="ARBA" id="ARBA00023136"/>
    </source>
</evidence>
<dbReference type="GeneTree" id="ENSGT00390000017249"/>
<dbReference type="Ensembl" id="ENSCINT00000009180.3">
    <property type="protein sequence ID" value="ENSCINP00000009180.3"/>
    <property type="gene ID" value="ENSCING00000004446.3"/>
</dbReference>
<feature type="transmembrane region" description="Helical" evidence="9">
    <location>
        <begin position="164"/>
        <end position="183"/>
    </location>
</feature>
<name>F6XE89_CIOIN</name>
<evidence type="ECO:0000256" key="3">
    <source>
        <dbReference type="ARBA" id="ARBA00022553"/>
    </source>
</evidence>